<dbReference type="Proteomes" id="UP000293671">
    <property type="component" value="Unassembled WGS sequence"/>
</dbReference>
<feature type="transmembrane region" description="Helical" evidence="2">
    <location>
        <begin position="317"/>
        <end position="335"/>
    </location>
</feature>
<feature type="transmembrane region" description="Helical" evidence="2">
    <location>
        <begin position="475"/>
        <end position="498"/>
    </location>
</feature>
<evidence type="ECO:0000313" key="4">
    <source>
        <dbReference type="Proteomes" id="UP000293671"/>
    </source>
</evidence>
<protein>
    <submittedName>
        <fullName evidence="3">4-amino-4-deoxy-L-arabinose transferase-like glycosyltransferase</fullName>
    </submittedName>
</protein>
<dbReference type="GO" id="GO:0016740">
    <property type="term" value="F:transferase activity"/>
    <property type="evidence" value="ECO:0007669"/>
    <property type="project" value="UniProtKB-KW"/>
</dbReference>
<keyword evidence="2" id="KW-0472">Membrane</keyword>
<reference evidence="3 4" key="1">
    <citation type="submission" date="2019-02" db="EMBL/GenBank/DDBJ databases">
        <title>Genomic Encyclopedia of Type Strains, Phase IV (KMG-IV): sequencing the most valuable type-strain genomes for metagenomic binning, comparative biology and taxonomic classification.</title>
        <authorList>
            <person name="Goeker M."/>
        </authorList>
    </citation>
    <scope>NUCLEOTIDE SEQUENCE [LARGE SCALE GENOMIC DNA]</scope>
    <source>
        <strain evidence="3 4">DSM 19570</strain>
    </source>
</reference>
<feature type="transmembrane region" description="Helical" evidence="2">
    <location>
        <begin position="121"/>
        <end position="140"/>
    </location>
</feature>
<evidence type="ECO:0000256" key="2">
    <source>
        <dbReference type="SAM" id="Phobius"/>
    </source>
</evidence>
<feature type="compositionally biased region" description="Basic and acidic residues" evidence="1">
    <location>
        <begin position="562"/>
        <end position="589"/>
    </location>
</feature>
<organism evidence="3 4">
    <name type="scientific">Rivibacter subsaxonicus</name>
    <dbReference type="NCBI Taxonomy" id="457575"/>
    <lineage>
        <taxon>Bacteria</taxon>
        <taxon>Pseudomonadati</taxon>
        <taxon>Pseudomonadota</taxon>
        <taxon>Betaproteobacteria</taxon>
        <taxon>Burkholderiales</taxon>
        <taxon>Rivibacter</taxon>
    </lineage>
</organism>
<evidence type="ECO:0000256" key="1">
    <source>
        <dbReference type="SAM" id="MobiDB-lite"/>
    </source>
</evidence>
<feature type="transmembrane region" description="Helical" evidence="2">
    <location>
        <begin position="444"/>
        <end position="463"/>
    </location>
</feature>
<comment type="caution">
    <text evidence="3">The sequence shown here is derived from an EMBL/GenBank/DDBJ whole genome shotgun (WGS) entry which is preliminary data.</text>
</comment>
<sequence length="598" mass="63990">MQEGSLGCLFCCPPLASPGVAPADFGQDAGRLRHRPTAPADPLLPPLNTPTPALVPQRAAERLPRIPLLLLCAAYVLPGLFGRDPWRSADVTAFGYMASIARGASAWWAPSLGGLPADGALLPSALGAASIHLFGGWLGAPLAARLPFALLLVGVLICTWYAAFHLARTEAAQPVAFAFGGEAKPVDYARAIADGALLALLATLGLLQLGHETTPELTQLFGGALFLYAMAAAPWRARAARLAVIVALPVMAMSGAPVIALALAAAGLLICLRSRYAQARAFAPWLFGAALLAAALASLLGQWAWRLEAPRGLWQPLQLLLWFAWPAWALAGWTLWRWRAHRFHRHISIPTLGALVPMVASLALGGSDRALLLALPPMAVLAAFALPTLQRSLSAAIDWFSVFFFSLAALGVWVFYLSLRTGVPAKPAANVMKLAPGFVLERDWLALLPALAATLAWALLVRWRTGRHRHPLWKSLVLPAGGVSLVWLLVMTLMLPLIDYARSNRALIERIATHVPAGGCVAAPGADRALIASLETQGGWHVVADPANPEQCPYMVIERSPREPGATERKGWTRIASERRPTDREDRVHVFRRGAAAS</sequence>
<feature type="region of interest" description="Disordered" evidence="1">
    <location>
        <begin position="562"/>
        <end position="598"/>
    </location>
</feature>
<feature type="transmembrane region" description="Helical" evidence="2">
    <location>
        <begin position="243"/>
        <end position="270"/>
    </location>
</feature>
<gene>
    <name evidence="3" type="ORF">EV670_2455</name>
</gene>
<feature type="transmembrane region" description="Helical" evidence="2">
    <location>
        <begin position="147"/>
        <end position="168"/>
    </location>
</feature>
<dbReference type="EMBL" id="SHKP01000006">
    <property type="protein sequence ID" value="RZT98053.1"/>
    <property type="molecule type" value="Genomic_DNA"/>
</dbReference>
<name>A0A4Q7VNU7_9BURK</name>
<accession>A0A4Q7VNU7</accession>
<evidence type="ECO:0000313" key="3">
    <source>
        <dbReference type="EMBL" id="RZT98053.1"/>
    </source>
</evidence>
<feature type="transmembrane region" description="Helical" evidence="2">
    <location>
        <begin position="219"/>
        <end position="237"/>
    </location>
</feature>
<feature type="transmembrane region" description="Helical" evidence="2">
    <location>
        <begin position="370"/>
        <end position="389"/>
    </location>
</feature>
<feature type="transmembrane region" description="Helical" evidence="2">
    <location>
        <begin position="347"/>
        <end position="364"/>
    </location>
</feature>
<feature type="transmembrane region" description="Helical" evidence="2">
    <location>
        <begin position="282"/>
        <end position="305"/>
    </location>
</feature>
<keyword evidence="2" id="KW-0812">Transmembrane</keyword>
<proteinExistence type="predicted"/>
<keyword evidence="4" id="KW-1185">Reference proteome</keyword>
<feature type="transmembrane region" description="Helical" evidence="2">
    <location>
        <begin position="188"/>
        <end position="207"/>
    </location>
</feature>
<keyword evidence="3" id="KW-0808">Transferase</keyword>
<feature type="transmembrane region" description="Helical" evidence="2">
    <location>
        <begin position="396"/>
        <end position="416"/>
    </location>
</feature>
<dbReference type="AlphaFoldDB" id="A0A4Q7VNU7"/>
<keyword evidence="2" id="KW-1133">Transmembrane helix</keyword>